<dbReference type="Gene3D" id="2.40.50.100">
    <property type="match status" value="1"/>
</dbReference>
<evidence type="ECO:0000256" key="3">
    <source>
        <dbReference type="ARBA" id="ARBA00008546"/>
    </source>
</evidence>
<dbReference type="SUPFAM" id="SSF110324">
    <property type="entry name" value="Ribosomal L27 protein-like"/>
    <property type="match status" value="1"/>
</dbReference>
<evidence type="ECO:0000256" key="2">
    <source>
        <dbReference type="ARBA" id="ARBA00004435"/>
    </source>
</evidence>
<comment type="similarity">
    <text evidence="3">Belongs to the lin-7 family.</text>
</comment>
<dbReference type="GO" id="GO:0016323">
    <property type="term" value="C:basolateral plasma membrane"/>
    <property type="evidence" value="ECO:0007669"/>
    <property type="project" value="UniProtKB-SubCell"/>
</dbReference>
<dbReference type="AlphaFoldDB" id="A0A0N4VF18"/>
<dbReference type="OrthoDB" id="10056216at2759"/>
<dbReference type="Pfam" id="PF00595">
    <property type="entry name" value="PDZ"/>
    <property type="match status" value="1"/>
</dbReference>
<gene>
    <name evidence="17" type="ORF">EVEC_LOCUS8738</name>
</gene>
<feature type="domain" description="PDZ" evidence="15">
    <location>
        <begin position="210"/>
        <end position="292"/>
    </location>
</feature>
<dbReference type="GO" id="GO:0006887">
    <property type="term" value="P:exocytosis"/>
    <property type="evidence" value="ECO:0007669"/>
    <property type="project" value="UniProtKB-KW"/>
</dbReference>
<dbReference type="GO" id="GO:0005923">
    <property type="term" value="C:bicellular tight junction"/>
    <property type="evidence" value="ECO:0007669"/>
    <property type="project" value="UniProtKB-SubCell"/>
</dbReference>
<dbReference type="SUPFAM" id="SSF50156">
    <property type="entry name" value="PDZ domain-like"/>
    <property type="match status" value="1"/>
</dbReference>
<keyword evidence="12" id="KW-0628">Postsynaptic cell membrane</keyword>
<dbReference type="Pfam" id="PF02828">
    <property type="entry name" value="L27"/>
    <property type="match status" value="1"/>
</dbReference>
<keyword evidence="10" id="KW-0770">Synapse</keyword>
<evidence type="ECO:0000313" key="19">
    <source>
        <dbReference type="WBParaSite" id="EVEC_0000931201-mRNA-1"/>
    </source>
</evidence>
<evidence type="ECO:0000259" key="15">
    <source>
        <dbReference type="PROSITE" id="PS50106"/>
    </source>
</evidence>
<evidence type="ECO:0000256" key="13">
    <source>
        <dbReference type="ARBA" id="ARBA00034098"/>
    </source>
</evidence>
<reference evidence="17 18" key="2">
    <citation type="submission" date="2018-10" db="EMBL/GenBank/DDBJ databases">
        <authorList>
            <consortium name="Pathogen Informatics"/>
        </authorList>
    </citation>
    <scope>NUCLEOTIDE SEQUENCE [LARGE SCALE GENOMIC DNA]</scope>
</reference>
<evidence type="ECO:0000256" key="9">
    <source>
        <dbReference type="ARBA" id="ARBA00022949"/>
    </source>
</evidence>
<keyword evidence="9" id="KW-0965">Cell junction</keyword>
<dbReference type="FunFam" id="2.30.42.10:FF:000039">
    <property type="entry name" value="Lin-7 homolog B"/>
    <property type="match status" value="1"/>
</dbReference>
<keyword evidence="6" id="KW-1003">Cell membrane</keyword>
<evidence type="ECO:0000256" key="11">
    <source>
        <dbReference type="ARBA" id="ARBA00023136"/>
    </source>
</evidence>
<organism evidence="19">
    <name type="scientific">Enterobius vermicularis</name>
    <name type="common">Human pinworm</name>
    <dbReference type="NCBI Taxonomy" id="51028"/>
    <lineage>
        <taxon>Eukaryota</taxon>
        <taxon>Metazoa</taxon>
        <taxon>Ecdysozoa</taxon>
        <taxon>Nematoda</taxon>
        <taxon>Chromadorea</taxon>
        <taxon>Rhabditida</taxon>
        <taxon>Spirurina</taxon>
        <taxon>Oxyuridomorpha</taxon>
        <taxon>Oxyuroidea</taxon>
        <taxon>Oxyuridae</taxon>
        <taxon>Enterobius</taxon>
    </lineage>
</organism>
<dbReference type="SMART" id="SM00228">
    <property type="entry name" value="PDZ"/>
    <property type="match status" value="1"/>
</dbReference>
<evidence type="ECO:0000259" key="16">
    <source>
        <dbReference type="PROSITE" id="PS51022"/>
    </source>
</evidence>
<evidence type="ECO:0000256" key="4">
    <source>
        <dbReference type="ARBA" id="ARBA00022427"/>
    </source>
</evidence>
<dbReference type="Gene3D" id="2.30.42.10">
    <property type="match status" value="1"/>
</dbReference>
<evidence type="ECO:0000256" key="12">
    <source>
        <dbReference type="ARBA" id="ARBA00023257"/>
    </source>
</evidence>
<dbReference type="SMART" id="SM00569">
    <property type="entry name" value="L27"/>
    <property type="match status" value="1"/>
</dbReference>
<dbReference type="SUPFAM" id="SSF101288">
    <property type="entry name" value="L27 domain"/>
    <property type="match status" value="1"/>
</dbReference>
<dbReference type="InterPro" id="IPR036034">
    <property type="entry name" value="PDZ_sf"/>
</dbReference>
<evidence type="ECO:0000313" key="17">
    <source>
        <dbReference type="EMBL" id="VDD93987.1"/>
    </source>
</evidence>
<dbReference type="InterPro" id="IPR001478">
    <property type="entry name" value="PDZ"/>
</dbReference>
<keyword evidence="8" id="KW-0653">Protein transport</keyword>
<dbReference type="InterPro" id="IPR004172">
    <property type="entry name" value="L27_dom"/>
</dbReference>
<dbReference type="InterPro" id="IPR036892">
    <property type="entry name" value="L27_dom_sf"/>
</dbReference>
<sequence>MISIRVLASKLSLAPPSVSWYPFRTLFRPPLNVPYRGIYRTDGEQCMKDELLVCQYKMNYHPGLNVSNKFVYVRQDRGSYLLKSHVDGHVMITQEEIHPDLSLPENAPYLSRRCNKGNFFSVIAILISLDIQRVIELIEHVQKTGELSNAKLATLQKVLQSDFFNSVREIFEHVYDAINADSPRDVRANAASKATVAAFAAAEGHSHPRIVELPKTDQGLGFNVMGGKEQNSPIYISRIIPGGVADRNGQLRRGDQLIAVNGVNVECECHEKAVELLKSATGTVKLVVRYMPKLLDEMERRFERQRRRINQNSPAPIFRR</sequence>
<dbReference type="Proteomes" id="UP000274131">
    <property type="component" value="Unassembled WGS sequence"/>
</dbReference>
<dbReference type="GO" id="GO:0098839">
    <property type="term" value="C:postsynaptic density membrane"/>
    <property type="evidence" value="ECO:0007669"/>
    <property type="project" value="UniProtKB-SubCell"/>
</dbReference>
<protein>
    <recommendedName>
        <fullName evidence="14">Protein lin-7 homolog B</fullName>
    </recommendedName>
</protein>
<dbReference type="WBParaSite" id="EVEC_0000931201-mRNA-1">
    <property type="protein sequence ID" value="EVEC_0000931201-mRNA-1"/>
    <property type="gene ID" value="EVEC_0000931201"/>
</dbReference>
<dbReference type="PANTHER" id="PTHR14063">
    <property type="entry name" value="PROTEIN LIN-7 HOMOLOG"/>
    <property type="match status" value="1"/>
</dbReference>
<reference evidence="19" key="1">
    <citation type="submission" date="2017-02" db="UniProtKB">
        <authorList>
            <consortium name="WormBaseParasite"/>
        </authorList>
    </citation>
    <scope>IDENTIFICATION</scope>
</reference>
<keyword evidence="18" id="KW-1185">Reference proteome</keyword>
<keyword evidence="5" id="KW-0813">Transport</keyword>
<dbReference type="CDD" id="cd06796">
    <property type="entry name" value="PDZ_Lin-7-like"/>
    <property type="match status" value="1"/>
</dbReference>
<dbReference type="GO" id="GO:0015031">
    <property type="term" value="P:protein transport"/>
    <property type="evidence" value="ECO:0007669"/>
    <property type="project" value="UniProtKB-KW"/>
</dbReference>
<dbReference type="STRING" id="51028.A0A0N4VF18"/>
<evidence type="ECO:0000256" key="8">
    <source>
        <dbReference type="ARBA" id="ARBA00022927"/>
    </source>
</evidence>
<keyword evidence="11" id="KW-0472">Membrane</keyword>
<name>A0A0N4VF18_ENTVE</name>
<feature type="domain" description="L27" evidence="16">
    <location>
        <begin position="127"/>
        <end position="182"/>
    </location>
</feature>
<comment type="subcellular location">
    <subcellularLocation>
        <location evidence="1">Basolateral cell membrane</location>
        <topology evidence="1">Peripheral membrane protein</topology>
    </subcellularLocation>
    <subcellularLocation>
        <location evidence="2">Cell junction</location>
        <location evidence="2">Tight junction</location>
    </subcellularLocation>
    <subcellularLocation>
        <location evidence="13">Postsynaptic density membrane</location>
        <topology evidence="13">Peripheral membrane protein</topology>
    </subcellularLocation>
</comment>
<dbReference type="InterPro" id="IPR014775">
    <property type="entry name" value="L27_C"/>
</dbReference>
<evidence type="ECO:0000313" key="18">
    <source>
        <dbReference type="Proteomes" id="UP000274131"/>
    </source>
</evidence>
<evidence type="ECO:0000256" key="6">
    <source>
        <dbReference type="ARBA" id="ARBA00022475"/>
    </source>
</evidence>
<keyword evidence="4" id="KW-0796">Tight junction</keyword>
<dbReference type="PROSITE" id="PS50106">
    <property type="entry name" value="PDZ"/>
    <property type="match status" value="1"/>
</dbReference>
<dbReference type="PROSITE" id="PS51022">
    <property type="entry name" value="L27"/>
    <property type="match status" value="1"/>
</dbReference>
<accession>A0A0N4VF18</accession>
<evidence type="ECO:0000256" key="14">
    <source>
        <dbReference type="ARBA" id="ARBA00068095"/>
    </source>
</evidence>
<evidence type="ECO:0000256" key="7">
    <source>
        <dbReference type="ARBA" id="ARBA00022483"/>
    </source>
</evidence>
<evidence type="ECO:0000256" key="10">
    <source>
        <dbReference type="ARBA" id="ARBA00023018"/>
    </source>
</evidence>
<dbReference type="Gene3D" id="1.10.287.650">
    <property type="entry name" value="L27 domain"/>
    <property type="match status" value="1"/>
</dbReference>
<evidence type="ECO:0000256" key="5">
    <source>
        <dbReference type="ARBA" id="ARBA00022448"/>
    </source>
</evidence>
<proteinExistence type="inferred from homology"/>
<dbReference type="InterPro" id="IPR051109">
    <property type="entry name" value="MAM_complex_regulator"/>
</dbReference>
<evidence type="ECO:0000256" key="1">
    <source>
        <dbReference type="ARBA" id="ARBA00004171"/>
    </source>
</evidence>
<dbReference type="EMBL" id="UXUI01009581">
    <property type="protein sequence ID" value="VDD93987.1"/>
    <property type="molecule type" value="Genomic_DNA"/>
</dbReference>
<keyword evidence="7" id="KW-0268">Exocytosis</keyword>